<gene>
    <name evidence="2" type="ORF">JIN78_10050</name>
</gene>
<dbReference type="SUPFAM" id="SSF55486">
    <property type="entry name" value="Metalloproteases ('zincins'), catalytic domain"/>
    <property type="match status" value="1"/>
</dbReference>
<dbReference type="Gene3D" id="3.40.390.10">
    <property type="entry name" value="Collagenase (Catalytic Domain)"/>
    <property type="match status" value="1"/>
</dbReference>
<comment type="caution">
    <text evidence="2">The sequence shown here is derived from an EMBL/GenBank/DDBJ whole genome shotgun (WGS) entry which is preliminary data.</text>
</comment>
<evidence type="ECO:0000313" key="3">
    <source>
        <dbReference type="Proteomes" id="UP000604083"/>
    </source>
</evidence>
<accession>A0A934RRP0</accession>
<dbReference type="AlphaFoldDB" id="A0A934RRP0"/>
<dbReference type="EMBL" id="JAENIO010000023">
    <property type="protein sequence ID" value="MBK1834401.1"/>
    <property type="molecule type" value="Genomic_DNA"/>
</dbReference>
<organism evidence="2 3">
    <name type="scientific">Roseibacillus ishigakijimensis</name>
    <dbReference type="NCBI Taxonomy" id="454146"/>
    <lineage>
        <taxon>Bacteria</taxon>
        <taxon>Pseudomonadati</taxon>
        <taxon>Verrucomicrobiota</taxon>
        <taxon>Verrucomicrobiia</taxon>
        <taxon>Verrucomicrobiales</taxon>
        <taxon>Verrucomicrobiaceae</taxon>
        <taxon>Roseibacillus</taxon>
    </lineage>
</organism>
<feature type="region of interest" description="Disordered" evidence="1">
    <location>
        <begin position="387"/>
        <end position="421"/>
    </location>
</feature>
<sequence>MKTLARWIIATTLFVGSPLLPALEFEFRYDLDHSGFFDNPEARECLEAAGAFFAELISDHLEPIDPLGFHPGTSYRWYPTYLEPDSGSQQRATASSQLQVAADTLVIFVGGRDLSKYGVYTSAVGGPGGIEFATPANMEWFDHLLNRGEAGAVHFEGQSYSSNPTDFAPWGGAIFFNSAREWNFSTTDAEASEGVDFLSIALHELIHVLGIGNTSPLSSWSPLVKNGHFQGPLATISNTGTPPICTGDKLHWSAQIEENHTAEAFGLPQAQPQEPLMTPATGTTRSANFEIPTDLDLAALQDIGWEMDFSNKTVAPEVVFEGGLPCLAIPTITGLRYEVERAPSPDELAPLGAALEGDGSVQVWEDEQPLPGKAFYRIAITASEKRALPTAKKAPSSAPPEEYPGGLPAALPASDCACSHP</sequence>
<proteinExistence type="predicted"/>
<dbReference type="InterPro" id="IPR024079">
    <property type="entry name" value="MetalloPept_cat_dom_sf"/>
</dbReference>
<evidence type="ECO:0000313" key="2">
    <source>
        <dbReference type="EMBL" id="MBK1834401.1"/>
    </source>
</evidence>
<reference evidence="2" key="1">
    <citation type="submission" date="2021-01" db="EMBL/GenBank/DDBJ databases">
        <title>Modified the classification status of verrucomicrobia.</title>
        <authorList>
            <person name="Feng X."/>
        </authorList>
    </citation>
    <scope>NUCLEOTIDE SEQUENCE</scope>
    <source>
        <strain evidence="2">KCTC 12986</strain>
    </source>
</reference>
<evidence type="ECO:0008006" key="4">
    <source>
        <dbReference type="Google" id="ProtNLM"/>
    </source>
</evidence>
<evidence type="ECO:0000256" key="1">
    <source>
        <dbReference type="SAM" id="MobiDB-lite"/>
    </source>
</evidence>
<protein>
    <recommendedName>
        <fullName evidence="4">Matrixin</fullName>
    </recommendedName>
</protein>
<dbReference type="GO" id="GO:0008237">
    <property type="term" value="F:metallopeptidase activity"/>
    <property type="evidence" value="ECO:0007669"/>
    <property type="project" value="InterPro"/>
</dbReference>
<name>A0A934RRP0_9BACT</name>
<keyword evidence="3" id="KW-1185">Reference proteome</keyword>
<dbReference type="RefSeq" id="WP_200391836.1">
    <property type="nucleotide sequence ID" value="NZ_JAENIO010000023.1"/>
</dbReference>
<dbReference type="Proteomes" id="UP000604083">
    <property type="component" value="Unassembled WGS sequence"/>
</dbReference>